<dbReference type="Proteomes" id="UP000325313">
    <property type="component" value="Unassembled WGS sequence"/>
</dbReference>
<sequence>MEHVQNSEELVVAAELPGGPYTPPGTPPPLGYPTLRTDAMPSSDDLRTNDNPQIPEDPSLDGEPMEDSTSLDGEPIEEERNIDPPEDVHNLDGEPMEEDLSDQDERTLDGEPIEEDATLDDQPRQEGYNEEETQQLRELLHNFQNSSERYVFIPMDARRILLSGEKHYGTSSQAEEVEAALDSLTPQDQAIIEDYIEKMGRAYLDLARDPRRDKFDSDEISFYFRHGAVVDLILEQMEDSAYTLLEPLIRHWEALVHDLNDARAVTFRKRKVQELLDMLINFTPAELALMPPDGPAYDFQSKHRAPSKCSVCLDDFSESELLAVELPCHPMHIFHRVCVSGWLEEHLQCPLCRYRLRLPLEYLTLTSTL</sequence>
<reference evidence="7 8" key="1">
    <citation type="submission" date="2019-05" db="EMBL/GenBank/DDBJ databases">
        <title>Emergence of the Ug99 lineage of the wheat stem rust pathogen through somatic hybridization.</title>
        <authorList>
            <person name="Li F."/>
            <person name="Upadhyaya N.M."/>
            <person name="Sperschneider J."/>
            <person name="Matny O."/>
            <person name="Nguyen-Phuc H."/>
            <person name="Mago R."/>
            <person name="Raley C."/>
            <person name="Miller M.E."/>
            <person name="Silverstein K.A.T."/>
            <person name="Henningsen E."/>
            <person name="Hirsch C.D."/>
            <person name="Visser B."/>
            <person name="Pretorius Z.A."/>
            <person name="Steffenson B.J."/>
            <person name="Schwessinger B."/>
            <person name="Dodds P.N."/>
            <person name="Figueroa M."/>
        </authorList>
    </citation>
    <scope>NUCLEOTIDE SEQUENCE [LARGE SCALE GENOMIC DNA]</scope>
    <source>
        <strain evidence="7 8">Ug99</strain>
    </source>
</reference>
<feature type="compositionally biased region" description="Pro residues" evidence="5">
    <location>
        <begin position="20"/>
        <end position="31"/>
    </location>
</feature>
<dbReference type="AlphaFoldDB" id="A0A5B0LSR6"/>
<evidence type="ECO:0000256" key="3">
    <source>
        <dbReference type="ARBA" id="ARBA00022833"/>
    </source>
</evidence>
<evidence type="ECO:0000256" key="2">
    <source>
        <dbReference type="ARBA" id="ARBA00022771"/>
    </source>
</evidence>
<evidence type="ECO:0000256" key="5">
    <source>
        <dbReference type="SAM" id="MobiDB-lite"/>
    </source>
</evidence>
<dbReference type="SMART" id="SM00184">
    <property type="entry name" value="RING"/>
    <property type="match status" value="1"/>
</dbReference>
<accession>A0A5B0LSR6</accession>
<feature type="compositionally biased region" description="Basic and acidic residues" evidence="5">
    <location>
        <begin position="78"/>
        <end position="92"/>
    </location>
</feature>
<evidence type="ECO:0000256" key="1">
    <source>
        <dbReference type="ARBA" id="ARBA00022723"/>
    </source>
</evidence>
<dbReference type="Gene3D" id="3.30.40.10">
    <property type="entry name" value="Zinc/RING finger domain, C3HC4 (zinc finger)"/>
    <property type="match status" value="1"/>
</dbReference>
<evidence type="ECO:0000313" key="7">
    <source>
        <dbReference type="EMBL" id="KAA1068047.1"/>
    </source>
</evidence>
<keyword evidence="3" id="KW-0862">Zinc</keyword>
<evidence type="ECO:0000313" key="8">
    <source>
        <dbReference type="Proteomes" id="UP000325313"/>
    </source>
</evidence>
<dbReference type="InterPro" id="IPR001841">
    <property type="entry name" value="Znf_RING"/>
</dbReference>
<dbReference type="EMBL" id="VDEP01000506">
    <property type="protein sequence ID" value="KAA1068047.1"/>
    <property type="molecule type" value="Genomic_DNA"/>
</dbReference>
<dbReference type="CDD" id="cd16454">
    <property type="entry name" value="RING-H2_PA-TM-RING"/>
    <property type="match status" value="1"/>
</dbReference>
<dbReference type="InterPro" id="IPR013083">
    <property type="entry name" value="Znf_RING/FYVE/PHD"/>
</dbReference>
<keyword evidence="2 4" id="KW-0863">Zinc-finger</keyword>
<dbReference type="SUPFAM" id="SSF57850">
    <property type="entry name" value="RING/U-box"/>
    <property type="match status" value="1"/>
</dbReference>
<gene>
    <name evidence="7" type="ORF">PGTUg99_005259</name>
</gene>
<organism evidence="7 8">
    <name type="scientific">Puccinia graminis f. sp. tritici</name>
    <dbReference type="NCBI Taxonomy" id="56615"/>
    <lineage>
        <taxon>Eukaryota</taxon>
        <taxon>Fungi</taxon>
        <taxon>Dikarya</taxon>
        <taxon>Basidiomycota</taxon>
        <taxon>Pucciniomycotina</taxon>
        <taxon>Pucciniomycetes</taxon>
        <taxon>Pucciniales</taxon>
        <taxon>Pucciniaceae</taxon>
        <taxon>Puccinia</taxon>
    </lineage>
</organism>
<dbReference type="GO" id="GO:0008270">
    <property type="term" value="F:zinc ion binding"/>
    <property type="evidence" value="ECO:0007669"/>
    <property type="project" value="UniProtKB-KW"/>
</dbReference>
<keyword evidence="1" id="KW-0479">Metal-binding</keyword>
<evidence type="ECO:0000259" key="6">
    <source>
        <dbReference type="PROSITE" id="PS50089"/>
    </source>
</evidence>
<feature type="region of interest" description="Disordered" evidence="5">
    <location>
        <begin position="1"/>
        <end position="132"/>
    </location>
</feature>
<evidence type="ECO:0000256" key="4">
    <source>
        <dbReference type="PROSITE-ProRule" id="PRU00175"/>
    </source>
</evidence>
<comment type="caution">
    <text evidence="7">The sequence shown here is derived from an EMBL/GenBank/DDBJ whole genome shotgun (WGS) entry which is preliminary data.</text>
</comment>
<dbReference type="Pfam" id="PF13639">
    <property type="entry name" value="zf-RING_2"/>
    <property type="match status" value="1"/>
</dbReference>
<protein>
    <recommendedName>
        <fullName evidence="6">RING-type domain-containing protein</fullName>
    </recommendedName>
</protein>
<feature type="domain" description="RING-type" evidence="6">
    <location>
        <begin position="309"/>
        <end position="353"/>
    </location>
</feature>
<name>A0A5B0LSR6_PUCGR</name>
<proteinExistence type="predicted"/>
<dbReference type="PANTHER" id="PTHR15710">
    <property type="entry name" value="E3 UBIQUITIN-PROTEIN LIGASE PRAJA"/>
    <property type="match status" value="1"/>
</dbReference>
<dbReference type="PROSITE" id="PS50089">
    <property type="entry name" value="ZF_RING_2"/>
    <property type="match status" value="1"/>
</dbReference>